<protein>
    <submittedName>
        <fullName evidence="1">Uncharacterized protein</fullName>
    </submittedName>
</protein>
<gene>
    <name evidence="1" type="ORF">BT96DRAFT_969344</name>
</gene>
<dbReference type="PROSITE" id="PS51257">
    <property type="entry name" value="PROKAR_LIPOPROTEIN"/>
    <property type="match status" value="1"/>
</dbReference>
<accession>A0A6A4IPL8</accession>
<name>A0A6A4IPL8_9AGAR</name>
<dbReference type="Proteomes" id="UP000799118">
    <property type="component" value="Unassembled WGS sequence"/>
</dbReference>
<organism evidence="1 2">
    <name type="scientific">Gymnopus androsaceus JB14</name>
    <dbReference type="NCBI Taxonomy" id="1447944"/>
    <lineage>
        <taxon>Eukaryota</taxon>
        <taxon>Fungi</taxon>
        <taxon>Dikarya</taxon>
        <taxon>Basidiomycota</taxon>
        <taxon>Agaricomycotina</taxon>
        <taxon>Agaricomycetes</taxon>
        <taxon>Agaricomycetidae</taxon>
        <taxon>Agaricales</taxon>
        <taxon>Marasmiineae</taxon>
        <taxon>Omphalotaceae</taxon>
        <taxon>Gymnopus</taxon>
    </lineage>
</organism>
<sequence length="172" mass="18936">MKSGIIYAIPVTDTSLSARGCPLSGISICGCIWVAKVVAWEFIEEKTFTAVQTPTKGYLHATLSGIPGWSLIQHSMFQAKKPLFIKYATPKVQPPKPYSFSNYYNEKKTNGTFEKSRDNEYCCGSFFSMRTTSTSTTTGAANANPEFELLIPSHWLAKSPRNPHGTGELLGL</sequence>
<evidence type="ECO:0000313" key="2">
    <source>
        <dbReference type="Proteomes" id="UP000799118"/>
    </source>
</evidence>
<reference evidence="1" key="1">
    <citation type="journal article" date="2019" name="Environ. Microbiol.">
        <title>Fungal ecological strategies reflected in gene transcription - a case study of two litter decomposers.</title>
        <authorList>
            <person name="Barbi F."/>
            <person name="Kohler A."/>
            <person name="Barry K."/>
            <person name="Baskaran P."/>
            <person name="Daum C."/>
            <person name="Fauchery L."/>
            <person name="Ihrmark K."/>
            <person name="Kuo A."/>
            <person name="LaButti K."/>
            <person name="Lipzen A."/>
            <person name="Morin E."/>
            <person name="Grigoriev I.V."/>
            <person name="Henrissat B."/>
            <person name="Lindahl B."/>
            <person name="Martin F."/>
        </authorList>
    </citation>
    <scope>NUCLEOTIDE SEQUENCE</scope>
    <source>
        <strain evidence="1">JB14</strain>
    </source>
</reference>
<proteinExistence type="predicted"/>
<evidence type="ECO:0000313" key="1">
    <source>
        <dbReference type="EMBL" id="KAE9410245.1"/>
    </source>
</evidence>
<dbReference type="AlphaFoldDB" id="A0A6A4IPL8"/>
<dbReference type="EMBL" id="ML769385">
    <property type="protein sequence ID" value="KAE9410245.1"/>
    <property type="molecule type" value="Genomic_DNA"/>
</dbReference>
<keyword evidence="2" id="KW-1185">Reference proteome</keyword>